<feature type="compositionally biased region" description="Polar residues" evidence="3">
    <location>
        <begin position="575"/>
        <end position="591"/>
    </location>
</feature>
<feature type="compositionally biased region" description="Basic residues" evidence="3">
    <location>
        <begin position="212"/>
        <end position="222"/>
    </location>
</feature>
<feature type="compositionally biased region" description="Low complexity" evidence="3">
    <location>
        <begin position="489"/>
        <end position="500"/>
    </location>
</feature>
<evidence type="ECO:0000256" key="3">
    <source>
        <dbReference type="SAM" id="MobiDB-lite"/>
    </source>
</evidence>
<dbReference type="Gene3D" id="1.10.1170.10">
    <property type="entry name" value="Inhibitor Of Apoptosis Protein (2mihbC-IAP-1), Chain A"/>
    <property type="match status" value="2"/>
</dbReference>
<proteinExistence type="predicted"/>
<evidence type="ECO:0000313" key="5">
    <source>
        <dbReference type="Proteomes" id="UP000250140"/>
    </source>
</evidence>
<dbReference type="CDD" id="cd00022">
    <property type="entry name" value="BIR"/>
    <property type="match status" value="2"/>
</dbReference>
<protein>
    <recommendedName>
        <fullName evidence="6">BIR-domain-containing protein</fullName>
    </recommendedName>
</protein>
<feature type="compositionally biased region" description="Basic residues" evidence="3">
    <location>
        <begin position="22"/>
        <end position="35"/>
    </location>
</feature>
<dbReference type="SMART" id="SM00238">
    <property type="entry name" value="BIR"/>
    <property type="match status" value="2"/>
</dbReference>
<dbReference type="AlphaFoldDB" id="A0A8E2JQ12"/>
<evidence type="ECO:0000313" key="4">
    <source>
        <dbReference type="EMBL" id="OCL05283.1"/>
    </source>
</evidence>
<feature type="compositionally biased region" description="Basic residues" evidence="3">
    <location>
        <begin position="273"/>
        <end position="294"/>
    </location>
</feature>
<dbReference type="PROSITE" id="PS50143">
    <property type="entry name" value="BIR_REPEAT_2"/>
    <property type="match status" value="2"/>
</dbReference>
<evidence type="ECO:0000256" key="2">
    <source>
        <dbReference type="ARBA" id="ARBA00022833"/>
    </source>
</evidence>
<dbReference type="InterPro" id="IPR001370">
    <property type="entry name" value="BIR_rpt"/>
</dbReference>
<reference evidence="4 5" key="1">
    <citation type="journal article" date="2016" name="Nat. Commun.">
        <title>Ectomycorrhizal ecology is imprinted in the genome of the dominant symbiotic fungus Cenococcum geophilum.</title>
        <authorList>
            <consortium name="DOE Joint Genome Institute"/>
            <person name="Peter M."/>
            <person name="Kohler A."/>
            <person name="Ohm R.A."/>
            <person name="Kuo A."/>
            <person name="Krutzmann J."/>
            <person name="Morin E."/>
            <person name="Arend M."/>
            <person name="Barry K.W."/>
            <person name="Binder M."/>
            <person name="Choi C."/>
            <person name="Clum A."/>
            <person name="Copeland A."/>
            <person name="Grisel N."/>
            <person name="Haridas S."/>
            <person name="Kipfer T."/>
            <person name="LaButti K."/>
            <person name="Lindquist E."/>
            <person name="Lipzen A."/>
            <person name="Maire R."/>
            <person name="Meier B."/>
            <person name="Mihaltcheva S."/>
            <person name="Molinier V."/>
            <person name="Murat C."/>
            <person name="Poggeler S."/>
            <person name="Quandt C.A."/>
            <person name="Sperisen C."/>
            <person name="Tritt A."/>
            <person name="Tisserant E."/>
            <person name="Crous P.W."/>
            <person name="Henrissat B."/>
            <person name="Nehls U."/>
            <person name="Egli S."/>
            <person name="Spatafora J.W."/>
            <person name="Grigoriev I.V."/>
            <person name="Martin F.M."/>
        </authorList>
    </citation>
    <scope>NUCLEOTIDE SEQUENCE [LARGE SCALE GENOMIC DNA]</scope>
    <source>
        <strain evidence="4 5">CBS 207.34</strain>
    </source>
</reference>
<feature type="compositionally biased region" description="Polar residues" evidence="3">
    <location>
        <begin position="337"/>
        <end position="352"/>
    </location>
</feature>
<accession>A0A8E2JQ12</accession>
<keyword evidence="2" id="KW-0862">Zinc</keyword>
<dbReference type="Pfam" id="PF00653">
    <property type="entry name" value="BIR"/>
    <property type="match status" value="2"/>
</dbReference>
<sequence>MTLSEGVNTLAGRLETFQTAHHLSKRRASSTKKKTPATVSWPHTTPTPEELALAGFYYKPSAANTDNVQCFICQSQLDGWEPGDNPAFEHLTHAPDCGWAINTCIRLRNGDPNRVEDDPLSEKMMEARRATFMDNWPHEDKKGWKCKIQKMVEAGWCYDPSPEYDDGVTCCYCNLSLDGWEPKDNPMDEHRRRAEDCYFFTLVESYAATRKSAPKKKGRQSRTSKASRLSTQSDLTAFSEAPSLMSLGDAPAEADDSVLTTATTATTTSIAGKGRKGRPKAAAKGTRKNTRTKKAAMASESVVVDDSMAPPVADLEVEDEAPPPPKRQTRGKAKQSDALQSDNRSVLESSSPPRKATRTRNTKAKTKARLSEDESQLQSELVDTVTKVSDHASEQGTPKARRGTKRTSDGMVKVDSSVVMLEDPEPIQEAAPKAKRGRKATKRVEEAPQPRSSEVVESSEVVPEPKAKAAPKARKGRKVNNKKEEPVEELVTVEPSLDDFPLPPSSIRRDASPLRSTVPPSSIRGDITPHQSTPKPPSDEPSPAQPSPTPIRSARGVAQQSPATVMRPRPAPPTKESTPSASPQSSDVENQPPSSRPASSRPPLSARHANFIRVASTTPNVSPSKRGQSNTITGGLVSSMPWQAVELEKIFLASPSSAALQRQLFDTGSNSSTEAVLDKENFPQGLSVAEVVKKVKEGLTSPEKKMSVEEWIFFNAKRGEEKLRSECERLVGAFETEGGKALLALEGIESVQ</sequence>
<keyword evidence="5" id="KW-1185">Reference proteome</keyword>
<dbReference type="PANTHER" id="PTHR46771:SF5">
    <property type="entry name" value="DETERIN"/>
    <property type="match status" value="1"/>
</dbReference>
<name>A0A8E2JQ12_9PEZI</name>
<feature type="region of interest" description="Disordered" evidence="3">
    <location>
        <begin position="21"/>
        <end position="44"/>
    </location>
</feature>
<feature type="compositionally biased region" description="Basic residues" evidence="3">
    <location>
        <begin position="469"/>
        <end position="480"/>
    </location>
</feature>
<evidence type="ECO:0008006" key="6">
    <source>
        <dbReference type="Google" id="ProtNLM"/>
    </source>
</evidence>
<dbReference type="EMBL" id="KV750329">
    <property type="protein sequence ID" value="OCL05283.1"/>
    <property type="molecule type" value="Genomic_DNA"/>
</dbReference>
<gene>
    <name evidence="4" type="ORF">AOQ84DRAFT_356028</name>
</gene>
<feature type="compositionally biased region" description="Low complexity" evidence="3">
    <location>
        <begin position="452"/>
        <end position="468"/>
    </location>
</feature>
<feature type="region of interest" description="Disordered" evidence="3">
    <location>
        <begin position="266"/>
        <end position="632"/>
    </location>
</feature>
<feature type="region of interest" description="Disordered" evidence="3">
    <location>
        <begin position="210"/>
        <end position="235"/>
    </location>
</feature>
<dbReference type="OrthoDB" id="2196114at2759"/>
<dbReference type="PANTHER" id="PTHR46771">
    <property type="entry name" value="DETERIN"/>
    <property type="match status" value="1"/>
</dbReference>
<feature type="compositionally biased region" description="Pro residues" evidence="3">
    <location>
        <begin position="534"/>
        <end position="549"/>
    </location>
</feature>
<feature type="compositionally biased region" description="Polar residues" evidence="3">
    <location>
        <begin position="223"/>
        <end position="235"/>
    </location>
</feature>
<feature type="compositionally biased region" description="Basic residues" evidence="3">
    <location>
        <begin position="355"/>
        <end position="368"/>
    </location>
</feature>
<evidence type="ECO:0000256" key="1">
    <source>
        <dbReference type="ARBA" id="ARBA00022723"/>
    </source>
</evidence>
<organism evidence="4 5">
    <name type="scientific">Glonium stellatum</name>
    <dbReference type="NCBI Taxonomy" id="574774"/>
    <lineage>
        <taxon>Eukaryota</taxon>
        <taxon>Fungi</taxon>
        <taxon>Dikarya</taxon>
        <taxon>Ascomycota</taxon>
        <taxon>Pezizomycotina</taxon>
        <taxon>Dothideomycetes</taxon>
        <taxon>Pleosporomycetidae</taxon>
        <taxon>Gloniales</taxon>
        <taxon>Gloniaceae</taxon>
        <taxon>Glonium</taxon>
    </lineage>
</organism>
<dbReference type="GO" id="GO:0046872">
    <property type="term" value="F:metal ion binding"/>
    <property type="evidence" value="ECO:0007669"/>
    <property type="project" value="UniProtKB-KW"/>
</dbReference>
<keyword evidence="1" id="KW-0479">Metal-binding</keyword>
<dbReference type="SUPFAM" id="SSF57924">
    <property type="entry name" value="Inhibitor of apoptosis (IAP) repeat"/>
    <property type="match status" value="2"/>
</dbReference>
<dbReference type="Proteomes" id="UP000250140">
    <property type="component" value="Unassembled WGS sequence"/>
</dbReference>
<feature type="compositionally biased region" description="Low complexity" evidence="3">
    <location>
        <begin position="592"/>
        <end position="609"/>
    </location>
</feature>
<dbReference type="InterPro" id="IPR051190">
    <property type="entry name" value="Baculoviral_IAP"/>
</dbReference>
<feature type="compositionally biased region" description="Polar residues" evidence="3">
    <location>
        <begin position="615"/>
        <end position="632"/>
    </location>
</feature>